<evidence type="ECO:0000313" key="1">
    <source>
        <dbReference type="EMBL" id="KJY99333.1"/>
    </source>
</evidence>
<dbReference type="PATRIC" id="fig|151081.8.peg.1985"/>
<comment type="caution">
    <text evidence="1">The sequence shown here is derived from an EMBL/GenBank/DDBJ whole genome shotgun (WGS) entry which is preliminary data.</text>
</comment>
<keyword evidence="2" id="KW-1185">Reference proteome</keyword>
<proteinExistence type="predicted"/>
<organism evidence="1 2">
    <name type="scientific">Pseudoalteromonas ruthenica</name>
    <dbReference type="NCBI Taxonomy" id="151081"/>
    <lineage>
        <taxon>Bacteria</taxon>
        <taxon>Pseudomonadati</taxon>
        <taxon>Pseudomonadota</taxon>
        <taxon>Gammaproteobacteria</taxon>
        <taxon>Alteromonadales</taxon>
        <taxon>Pseudoalteromonadaceae</taxon>
        <taxon>Pseudoalteromonas</taxon>
    </lineage>
</organism>
<dbReference type="OrthoDB" id="7067673at2"/>
<gene>
    <name evidence="1" type="ORF">TW72_10720</name>
</gene>
<dbReference type="AlphaFoldDB" id="A0A0F4PW96"/>
<dbReference type="Proteomes" id="UP000033664">
    <property type="component" value="Unassembled WGS sequence"/>
</dbReference>
<reference evidence="1 2" key="1">
    <citation type="journal article" date="2015" name="BMC Genomics">
        <title>Genome mining reveals unlocked bioactive potential of marine Gram-negative bacteria.</title>
        <authorList>
            <person name="Machado H."/>
            <person name="Sonnenschein E.C."/>
            <person name="Melchiorsen J."/>
            <person name="Gram L."/>
        </authorList>
    </citation>
    <scope>NUCLEOTIDE SEQUENCE [LARGE SCALE GENOMIC DNA]</scope>
    <source>
        <strain evidence="1 2">S3137</strain>
    </source>
</reference>
<name>A0A0F4PW96_9GAMM</name>
<accession>A0A0F4PW96</accession>
<evidence type="ECO:0000313" key="2">
    <source>
        <dbReference type="Proteomes" id="UP000033664"/>
    </source>
</evidence>
<dbReference type="GeneID" id="58228964"/>
<dbReference type="EMBL" id="JXXZ01000008">
    <property type="protein sequence ID" value="KJY99333.1"/>
    <property type="molecule type" value="Genomic_DNA"/>
</dbReference>
<dbReference type="RefSeq" id="WP_045979448.1">
    <property type="nucleotide sequence ID" value="NZ_JXXY01000007.1"/>
</dbReference>
<sequence>MTAELPWEFDHPKEPGIYFVAIKLGPDLGVYDFLLWSGSNWETDQKGKIIAHVSANTLKEALDISWPENSEVDYKPKQLSESDDDLWTEA</sequence>
<protein>
    <submittedName>
        <fullName evidence="1">Uncharacterized protein</fullName>
    </submittedName>
</protein>